<dbReference type="InterPro" id="IPR037818">
    <property type="entry name" value="TAF8"/>
</dbReference>
<comment type="subcellular location">
    <subcellularLocation>
        <location evidence="1">Nucleus</location>
    </subcellularLocation>
</comment>
<gene>
    <name evidence="10" type="ORF">BP5553_03425</name>
</gene>
<dbReference type="CDD" id="cd08049">
    <property type="entry name" value="TAF8"/>
    <property type="match status" value="1"/>
</dbReference>
<feature type="region of interest" description="Disordered" evidence="7">
    <location>
        <begin position="1"/>
        <end position="45"/>
    </location>
</feature>
<comment type="caution">
    <text evidence="10">The sequence shown here is derived from an EMBL/GenBank/DDBJ whole genome shotgun (WGS) entry which is preliminary data.</text>
</comment>
<name>A0A370TU79_9HELO</name>
<dbReference type="InterPro" id="IPR019473">
    <property type="entry name" value="TFIID_su8_C"/>
</dbReference>
<evidence type="ECO:0000256" key="3">
    <source>
        <dbReference type="ARBA" id="ARBA00017307"/>
    </source>
</evidence>
<accession>A0A370TU79</accession>
<dbReference type="Gene3D" id="1.10.20.10">
    <property type="entry name" value="Histone, subunit A"/>
    <property type="match status" value="1"/>
</dbReference>
<evidence type="ECO:0000313" key="10">
    <source>
        <dbReference type="EMBL" id="RDL39085.1"/>
    </source>
</evidence>
<evidence type="ECO:0000256" key="5">
    <source>
        <dbReference type="ARBA" id="ARBA00023163"/>
    </source>
</evidence>
<dbReference type="InterPro" id="IPR006565">
    <property type="entry name" value="BTP"/>
</dbReference>
<evidence type="ECO:0000313" key="11">
    <source>
        <dbReference type="Proteomes" id="UP000254866"/>
    </source>
</evidence>
<dbReference type="OrthoDB" id="2193813at2759"/>
<feature type="domain" description="Transcription factor TFIID subunit 8 C-terminal" evidence="9">
    <location>
        <begin position="184"/>
        <end position="232"/>
    </location>
</feature>
<dbReference type="EMBL" id="NPIC01000002">
    <property type="protein sequence ID" value="RDL39085.1"/>
    <property type="molecule type" value="Genomic_DNA"/>
</dbReference>
<keyword evidence="6" id="KW-0539">Nucleus</keyword>
<comment type="similarity">
    <text evidence="2">Belongs to the TAF8 family.</text>
</comment>
<sequence length="312" mass="35286">MIPLSPVSRKRSTPSPSDDDTTMDEPLSKKRCVEATLPRTPPPEEPLNIHVDRTLFFDDDPKQLLSRSVAIALQHVGFDGATPEALEAFCGEVEEYAAHLLSKVATHMINSRRIHPMPFDFEYALSRFDLPLLSLEPHLKNPVDSSKLHIQLEADPPEAGSTVSIDALFANELSGAPEKKAKIYIPKRFPSFPSKHTYRWTEKESSRETDPRKIREEASKSARQGEEALRRFVNVSKAGKEKNVKKAASKDPKSKERHELWEKTMEDFMAGKRKSGLEKPNENDDRSMIVNSDRVYYRKGALAKRKPPAEIS</sequence>
<dbReference type="PANTHER" id="PTHR46469">
    <property type="entry name" value="TRANSCRIPTION INITIATION FACTOR TFIID SUBUNIT 8"/>
    <property type="match status" value="1"/>
</dbReference>
<dbReference type="RefSeq" id="XP_031871741.1">
    <property type="nucleotide sequence ID" value="XM_032012048.1"/>
</dbReference>
<evidence type="ECO:0000259" key="9">
    <source>
        <dbReference type="Pfam" id="PF10406"/>
    </source>
</evidence>
<evidence type="ECO:0000256" key="4">
    <source>
        <dbReference type="ARBA" id="ARBA00023015"/>
    </source>
</evidence>
<keyword evidence="5" id="KW-0804">Transcription</keyword>
<protein>
    <recommendedName>
        <fullName evidence="3">Transcription initiation factor TFIID subunit 8</fullName>
    </recommendedName>
</protein>
<dbReference type="CDD" id="cd00076">
    <property type="entry name" value="HFD_SF"/>
    <property type="match status" value="1"/>
</dbReference>
<feature type="domain" description="Bromodomain associated" evidence="8">
    <location>
        <begin position="62"/>
        <end position="128"/>
    </location>
</feature>
<evidence type="ECO:0000259" key="8">
    <source>
        <dbReference type="Pfam" id="PF07524"/>
    </source>
</evidence>
<dbReference type="GO" id="GO:0006367">
    <property type="term" value="P:transcription initiation at RNA polymerase II promoter"/>
    <property type="evidence" value="ECO:0007669"/>
    <property type="project" value="TreeGrafter"/>
</dbReference>
<reference evidence="10 11" key="1">
    <citation type="journal article" date="2018" name="IMA Fungus">
        <title>IMA Genome-F 9: Draft genome sequence of Annulohypoxylon stygium, Aspergillus mulundensis, Berkeleyomyces basicola (syn. Thielaviopsis basicola), Ceratocystis smalleyi, two Cercospora beticola strains, Coleophoma cylindrospora, Fusarium fracticaudum, Phialophora cf. hyalina, and Morchella septimelata.</title>
        <authorList>
            <person name="Wingfield B.D."/>
            <person name="Bills G.F."/>
            <person name="Dong Y."/>
            <person name="Huang W."/>
            <person name="Nel W.J."/>
            <person name="Swalarsk-Parry B.S."/>
            <person name="Vaghefi N."/>
            <person name="Wilken P.M."/>
            <person name="An Z."/>
            <person name="de Beer Z.W."/>
            <person name="De Vos L."/>
            <person name="Chen L."/>
            <person name="Duong T.A."/>
            <person name="Gao Y."/>
            <person name="Hammerbacher A."/>
            <person name="Kikkert J.R."/>
            <person name="Li Y."/>
            <person name="Li H."/>
            <person name="Li K."/>
            <person name="Li Q."/>
            <person name="Liu X."/>
            <person name="Ma X."/>
            <person name="Naidoo K."/>
            <person name="Pethybridge S.J."/>
            <person name="Sun J."/>
            <person name="Steenkamp E.T."/>
            <person name="van der Nest M.A."/>
            <person name="van Wyk S."/>
            <person name="Wingfield M.J."/>
            <person name="Xiong C."/>
            <person name="Yue Q."/>
            <person name="Zhang X."/>
        </authorList>
    </citation>
    <scope>NUCLEOTIDE SEQUENCE [LARGE SCALE GENOMIC DNA]</scope>
    <source>
        <strain evidence="10 11">BP 5553</strain>
    </source>
</reference>
<evidence type="ECO:0000256" key="7">
    <source>
        <dbReference type="SAM" id="MobiDB-lite"/>
    </source>
</evidence>
<dbReference type="Pfam" id="PF10406">
    <property type="entry name" value="TAF8_C"/>
    <property type="match status" value="1"/>
</dbReference>
<feature type="region of interest" description="Disordered" evidence="7">
    <location>
        <begin position="197"/>
        <end position="290"/>
    </location>
</feature>
<evidence type="ECO:0000256" key="1">
    <source>
        <dbReference type="ARBA" id="ARBA00004123"/>
    </source>
</evidence>
<feature type="compositionally biased region" description="Basic and acidic residues" evidence="7">
    <location>
        <begin position="199"/>
        <end position="230"/>
    </location>
</feature>
<dbReference type="GeneID" id="43596274"/>
<dbReference type="GO" id="GO:0046982">
    <property type="term" value="F:protein heterodimerization activity"/>
    <property type="evidence" value="ECO:0007669"/>
    <property type="project" value="InterPro"/>
</dbReference>
<evidence type="ECO:0000256" key="2">
    <source>
        <dbReference type="ARBA" id="ARBA00008767"/>
    </source>
</evidence>
<dbReference type="Proteomes" id="UP000254866">
    <property type="component" value="Unassembled WGS sequence"/>
</dbReference>
<dbReference type="InterPro" id="IPR009072">
    <property type="entry name" value="Histone-fold"/>
</dbReference>
<dbReference type="GO" id="GO:0005669">
    <property type="term" value="C:transcription factor TFIID complex"/>
    <property type="evidence" value="ECO:0007669"/>
    <property type="project" value="InterPro"/>
</dbReference>
<evidence type="ECO:0000256" key="6">
    <source>
        <dbReference type="ARBA" id="ARBA00023242"/>
    </source>
</evidence>
<proteinExistence type="inferred from homology"/>
<feature type="compositionally biased region" description="Basic and acidic residues" evidence="7">
    <location>
        <begin position="238"/>
        <end position="287"/>
    </location>
</feature>
<keyword evidence="11" id="KW-1185">Reference proteome</keyword>
<dbReference type="AlphaFoldDB" id="A0A370TU79"/>
<keyword evidence="4" id="KW-0805">Transcription regulation</keyword>
<dbReference type="PANTHER" id="PTHR46469:SF1">
    <property type="entry name" value="TRANSCRIPTION INITIATION FACTOR TFIID SUBUNIT 8"/>
    <property type="match status" value="1"/>
</dbReference>
<dbReference type="Pfam" id="PF07524">
    <property type="entry name" value="Bromo_TP"/>
    <property type="match status" value="1"/>
</dbReference>
<dbReference type="STRING" id="2656787.A0A370TU79"/>
<organism evidence="10 11">
    <name type="scientific">Venustampulla echinocandica</name>
    <dbReference type="NCBI Taxonomy" id="2656787"/>
    <lineage>
        <taxon>Eukaryota</taxon>
        <taxon>Fungi</taxon>
        <taxon>Dikarya</taxon>
        <taxon>Ascomycota</taxon>
        <taxon>Pezizomycotina</taxon>
        <taxon>Leotiomycetes</taxon>
        <taxon>Helotiales</taxon>
        <taxon>Pleuroascaceae</taxon>
        <taxon>Venustampulla</taxon>
    </lineage>
</organism>